<keyword evidence="2" id="KW-1185">Reference proteome</keyword>
<sequence length="113" mass="12340">MKDPDDVTAYQKSIERLRVHIFLARLDGDFEQVRGEILRKEPVPGDDAVEKGSVLVTTKNVCAKVDHLRTSSQKSISTANGNEASIIGKGSLSLTNTLNLDSVLVVLSLDYNL</sequence>
<dbReference type="AlphaFoldDB" id="A0ABD3B3L7"/>
<comment type="caution">
    <text evidence="1">The sequence shown here is derived from an EMBL/GenBank/DDBJ whole genome shotgun (WGS) entry which is preliminary data.</text>
</comment>
<reference evidence="1 2" key="1">
    <citation type="submission" date="2024-11" db="EMBL/GenBank/DDBJ databases">
        <title>A near-complete genome assembly of Cinchona calisaya.</title>
        <authorList>
            <person name="Lian D.C."/>
            <person name="Zhao X.W."/>
            <person name="Wei L."/>
        </authorList>
    </citation>
    <scope>NUCLEOTIDE SEQUENCE [LARGE SCALE GENOMIC DNA]</scope>
    <source>
        <tissue evidence="1">Nenye</tissue>
    </source>
</reference>
<protein>
    <submittedName>
        <fullName evidence="1">Uncharacterized protein</fullName>
    </submittedName>
</protein>
<proteinExistence type="predicted"/>
<gene>
    <name evidence="1" type="ORF">ACH5RR_001224</name>
</gene>
<evidence type="ECO:0000313" key="2">
    <source>
        <dbReference type="Proteomes" id="UP001630127"/>
    </source>
</evidence>
<organism evidence="1 2">
    <name type="scientific">Cinchona calisaya</name>
    <dbReference type="NCBI Taxonomy" id="153742"/>
    <lineage>
        <taxon>Eukaryota</taxon>
        <taxon>Viridiplantae</taxon>
        <taxon>Streptophyta</taxon>
        <taxon>Embryophyta</taxon>
        <taxon>Tracheophyta</taxon>
        <taxon>Spermatophyta</taxon>
        <taxon>Magnoliopsida</taxon>
        <taxon>eudicotyledons</taxon>
        <taxon>Gunneridae</taxon>
        <taxon>Pentapetalae</taxon>
        <taxon>asterids</taxon>
        <taxon>lamiids</taxon>
        <taxon>Gentianales</taxon>
        <taxon>Rubiaceae</taxon>
        <taxon>Cinchonoideae</taxon>
        <taxon>Cinchoneae</taxon>
        <taxon>Cinchona</taxon>
    </lineage>
</organism>
<dbReference type="Proteomes" id="UP001630127">
    <property type="component" value="Unassembled WGS sequence"/>
</dbReference>
<evidence type="ECO:0000313" key="1">
    <source>
        <dbReference type="EMBL" id="KAL3537858.1"/>
    </source>
</evidence>
<accession>A0ABD3B3L7</accession>
<name>A0ABD3B3L7_9GENT</name>
<dbReference type="EMBL" id="JBJUIK010000001">
    <property type="protein sequence ID" value="KAL3537858.1"/>
    <property type="molecule type" value="Genomic_DNA"/>
</dbReference>